<dbReference type="GO" id="GO:0003746">
    <property type="term" value="F:translation elongation factor activity"/>
    <property type="evidence" value="ECO:0007669"/>
    <property type="project" value="UniProtKB-UniRule"/>
</dbReference>
<proteinExistence type="inferred from homology"/>
<comment type="similarity">
    <text evidence="1 4 6">Belongs to the EF-Ts family.</text>
</comment>
<dbReference type="InterPro" id="IPR018101">
    <property type="entry name" value="Transl_elong_Ts_CS"/>
</dbReference>
<keyword evidence="8" id="KW-0934">Plastid</keyword>
<reference evidence="8" key="1">
    <citation type="journal article" date="2015" name="Genome Biol. Evol.">
        <title>Extreme features of the Galdieria sulphuraria organellar genomes: a consequence of polyextremophily?</title>
        <authorList>
            <person name="Jain K."/>
            <person name="Krause K."/>
            <person name="Grewe F."/>
            <person name="Nelson G.F."/>
            <person name="Weber A.P."/>
            <person name="Christensen A.C."/>
            <person name="Mower J.P."/>
        </authorList>
    </citation>
    <scope>NUCLEOTIDE SEQUENCE</scope>
    <source>
        <strain evidence="8">074W</strain>
    </source>
</reference>
<accession>A0A075W7Y5</accession>
<dbReference type="Gene3D" id="1.10.286.20">
    <property type="match status" value="1"/>
</dbReference>
<comment type="function">
    <text evidence="4 6">Associates with the EF-Tu.GDP complex and induces the exchange of GDP to GTP. It remains bound to the aminoacyl-tRNA.EF-Tu.GTP complex up to the GTP hydrolysis stage on the ribosome.</text>
</comment>
<dbReference type="GeneID" id="20005610"/>
<dbReference type="SUPFAM" id="SSF46934">
    <property type="entry name" value="UBA-like"/>
    <property type="match status" value="1"/>
</dbReference>
<keyword evidence="2 4" id="KW-0251">Elongation factor</keyword>
<dbReference type="NCBIfam" id="TIGR00116">
    <property type="entry name" value="tsf"/>
    <property type="match status" value="1"/>
</dbReference>
<dbReference type="PROSITE" id="PS01127">
    <property type="entry name" value="EF_TS_2"/>
    <property type="match status" value="1"/>
</dbReference>
<dbReference type="CDD" id="cd14275">
    <property type="entry name" value="UBA_EF-Ts"/>
    <property type="match status" value="1"/>
</dbReference>
<evidence type="ECO:0000256" key="2">
    <source>
        <dbReference type="ARBA" id="ARBA00022768"/>
    </source>
</evidence>
<keyword evidence="3 4" id="KW-0648">Protein biosynthesis</keyword>
<dbReference type="FunFam" id="1.10.8.10:FF:000001">
    <property type="entry name" value="Elongation factor Ts"/>
    <property type="match status" value="1"/>
</dbReference>
<dbReference type="PANTHER" id="PTHR11741">
    <property type="entry name" value="ELONGATION FACTOR TS"/>
    <property type="match status" value="1"/>
</dbReference>
<evidence type="ECO:0000313" key="8">
    <source>
        <dbReference type="EMBL" id="AIG92559.1"/>
    </source>
</evidence>
<evidence type="ECO:0000256" key="4">
    <source>
        <dbReference type="HAMAP-Rule" id="MF_00050"/>
    </source>
</evidence>
<protein>
    <recommendedName>
        <fullName evidence="5">Elongation factor Ts, mitochondrial</fullName>
        <shortName evidence="5">EF-Ts</shortName>
        <shortName evidence="5">EF-TsMt</shortName>
    </recommendedName>
</protein>
<dbReference type="InterPro" id="IPR009060">
    <property type="entry name" value="UBA-like_sf"/>
</dbReference>
<sequence>MLEISAQLVKELREITGAGMMDCKKALKDSNGDKSKAIETLRKKGLASADKKASKVVTEGIIVSYIHTGYKIGVLVEVNCETDFVARRNEFKDFAKDIAMQIAASPSVEYITFSDIPSEIIEKEKKIESMREDLKNKPEHIKQTIIEGRIRKNLELLVLYDQPYMRDQSINIETLVKLKISYFNENIKIRRFIKYILGN</sequence>
<dbReference type="HAMAP" id="MF_00050">
    <property type="entry name" value="EF_Ts"/>
    <property type="match status" value="1"/>
</dbReference>
<geneLocation type="plastid" evidence="8"/>
<comment type="subcellular location">
    <subcellularLocation>
        <location evidence="4">Cytoplasm</location>
    </subcellularLocation>
    <subcellularLocation>
        <location evidence="5">Mitochondrion</location>
    </subcellularLocation>
</comment>
<keyword evidence="5" id="KW-0496">Mitochondrion</keyword>
<evidence type="ECO:0000256" key="5">
    <source>
        <dbReference type="HAMAP-Rule" id="MF_03135"/>
    </source>
</evidence>
<dbReference type="RefSeq" id="YP_009051116.1">
    <property type="nucleotide sequence ID" value="NC_024665.1"/>
</dbReference>
<evidence type="ECO:0000256" key="3">
    <source>
        <dbReference type="ARBA" id="ARBA00022917"/>
    </source>
</evidence>
<keyword evidence="4" id="KW-0963">Cytoplasm</keyword>
<dbReference type="GO" id="GO:0005739">
    <property type="term" value="C:mitochondrion"/>
    <property type="evidence" value="ECO:0007669"/>
    <property type="project" value="UniProtKB-SubCell"/>
</dbReference>
<dbReference type="Gene3D" id="3.30.479.20">
    <property type="entry name" value="Elongation factor Ts, dimerisation domain"/>
    <property type="match status" value="1"/>
</dbReference>
<evidence type="ECO:0000256" key="6">
    <source>
        <dbReference type="RuleBase" id="RU000642"/>
    </source>
</evidence>
<evidence type="ECO:0000256" key="1">
    <source>
        <dbReference type="ARBA" id="ARBA00005532"/>
    </source>
</evidence>
<dbReference type="Gene3D" id="1.10.8.10">
    <property type="entry name" value="DNA helicase RuvA subunit, C-terminal domain"/>
    <property type="match status" value="1"/>
</dbReference>
<organism evidence="8">
    <name type="scientific">Galdieria sulphuraria</name>
    <name type="common">Red alga</name>
    <dbReference type="NCBI Taxonomy" id="130081"/>
    <lineage>
        <taxon>Eukaryota</taxon>
        <taxon>Rhodophyta</taxon>
        <taxon>Bangiophyceae</taxon>
        <taxon>Galdieriales</taxon>
        <taxon>Galdieriaceae</taxon>
        <taxon>Galdieria</taxon>
    </lineage>
</organism>
<dbReference type="AlphaFoldDB" id="A0A075W7Y5"/>
<dbReference type="Pfam" id="PF00889">
    <property type="entry name" value="EF_TS"/>
    <property type="match status" value="1"/>
</dbReference>
<feature type="domain" description="Translation elongation factor EFTs/EF1B dimerisation" evidence="7">
    <location>
        <begin position="54"/>
        <end position="198"/>
    </location>
</feature>
<evidence type="ECO:0000259" key="7">
    <source>
        <dbReference type="Pfam" id="PF00889"/>
    </source>
</evidence>
<dbReference type="EMBL" id="KJ700459">
    <property type="protein sequence ID" value="AIG92559.1"/>
    <property type="molecule type" value="Genomic_DNA"/>
</dbReference>
<dbReference type="InterPro" id="IPR001816">
    <property type="entry name" value="Transl_elong_EFTs/EF1B"/>
</dbReference>
<dbReference type="PROSITE" id="PS01126">
    <property type="entry name" value="EF_TS_1"/>
    <property type="match status" value="1"/>
</dbReference>
<dbReference type="PANTHER" id="PTHR11741:SF0">
    <property type="entry name" value="ELONGATION FACTOR TS, MITOCHONDRIAL"/>
    <property type="match status" value="1"/>
</dbReference>
<dbReference type="SUPFAM" id="SSF54713">
    <property type="entry name" value="Elongation factor Ts (EF-Ts), dimerisation domain"/>
    <property type="match status" value="1"/>
</dbReference>
<dbReference type="KEGG" id="gsl:JL72_p094"/>
<dbReference type="InterPro" id="IPR036402">
    <property type="entry name" value="EF-Ts_dimer_sf"/>
</dbReference>
<dbReference type="InterPro" id="IPR014039">
    <property type="entry name" value="Transl_elong_EFTs/EF1B_dimer"/>
</dbReference>
<gene>
    <name evidence="8" type="primary">tsf</name>
</gene>
<name>A0A075W7Y5_GALSU</name>